<proteinExistence type="predicted"/>
<dbReference type="InterPro" id="IPR016084">
    <property type="entry name" value="Haem_Oase-like_multi-hlx"/>
</dbReference>
<evidence type="ECO:0000313" key="2">
    <source>
        <dbReference type="Proteomes" id="UP000177682"/>
    </source>
</evidence>
<name>A0A1F5PK63_9BACT</name>
<dbReference type="Gene3D" id="1.20.910.10">
    <property type="entry name" value="Heme oxygenase-like"/>
    <property type="match status" value="1"/>
</dbReference>
<reference evidence="1 2" key="1">
    <citation type="journal article" date="2016" name="Nat. Commun.">
        <title>Thousands of microbial genomes shed light on interconnected biogeochemical processes in an aquifer system.</title>
        <authorList>
            <person name="Anantharaman K."/>
            <person name="Brown C.T."/>
            <person name="Hug L.A."/>
            <person name="Sharon I."/>
            <person name="Castelle C.J."/>
            <person name="Probst A.J."/>
            <person name="Thomas B.C."/>
            <person name="Singh A."/>
            <person name="Wilkins M.J."/>
            <person name="Karaoz U."/>
            <person name="Brodie E.L."/>
            <person name="Williams K.H."/>
            <person name="Hubbard S.S."/>
            <person name="Banfield J.F."/>
        </authorList>
    </citation>
    <scope>NUCLEOTIDE SEQUENCE [LARGE SCALE GENOMIC DNA]</scope>
</reference>
<organism evidence="1 2">
    <name type="scientific">Candidatus Doudnabacteria bacterium RIFCSPHIGHO2_12_FULL_48_16</name>
    <dbReference type="NCBI Taxonomy" id="1817838"/>
    <lineage>
        <taxon>Bacteria</taxon>
        <taxon>Candidatus Doudnaibacteriota</taxon>
    </lineage>
</organism>
<gene>
    <name evidence="1" type="ORF">A3E29_04085</name>
</gene>
<evidence type="ECO:0000313" key="1">
    <source>
        <dbReference type="EMBL" id="OGE90249.1"/>
    </source>
</evidence>
<comment type="caution">
    <text evidence="1">The sequence shown here is derived from an EMBL/GenBank/DDBJ whole genome shotgun (WGS) entry which is preliminary data.</text>
</comment>
<dbReference type="Proteomes" id="UP000177682">
    <property type="component" value="Unassembled WGS sequence"/>
</dbReference>
<accession>A0A1F5PK63</accession>
<protein>
    <recommendedName>
        <fullName evidence="3">Thiaminase-2/PQQC domain-containing protein</fullName>
    </recommendedName>
</protein>
<dbReference type="AlphaFoldDB" id="A0A1F5PK63"/>
<dbReference type="EMBL" id="MFEY01000007">
    <property type="protein sequence ID" value="OGE90249.1"/>
    <property type="molecule type" value="Genomic_DNA"/>
</dbReference>
<dbReference type="SUPFAM" id="SSF48613">
    <property type="entry name" value="Heme oxygenase-like"/>
    <property type="match status" value="1"/>
</dbReference>
<evidence type="ECO:0008006" key="3">
    <source>
        <dbReference type="Google" id="ProtNLM"/>
    </source>
</evidence>
<sequence>MTDANNLTSVTNSDQAIQEFVGGQFIVWLVDYIIHEVGRWPVMAKIENAKAEGQKLRKFLTQLFLVQQAMWSEKDSEPGFLKFALANLSESSDPAAEPAVAVLESRFSVKSGDELRVLWVSLFQVLGLTAEELMRLEPKEATRNYIAELSELYSSSEWPTGLGALVCYWTLIGPKFKAIRQLCCKLENYSVKDFEIINSLAVYETQGLTLAHELLEKLSFDHENKYLIWDGVQRHLSLEQEFLNHTVKYLD</sequence>